<dbReference type="InterPro" id="IPR011547">
    <property type="entry name" value="SLC26A/SulP_dom"/>
</dbReference>
<dbReference type="CDD" id="cd07042">
    <property type="entry name" value="STAS_SulP_like_sulfate_transporter"/>
    <property type="match status" value="1"/>
</dbReference>
<sequence length="562" mass="61962">MTEIPTGISLSMIAGIPSQYGLYSGIMGGITYVIFGGCKDINVGPTSLMSVFVRSKVAVMGPQGALAITLLSGISILMAGILRLGFLVDFFSFPVASGFTTAAAISIATSQLRQLFGITGTSPDGFIDEWKSFIGDIGKVRMWDSLLGCASVLFLIGLRELRKFGSLKNKPEWSKNRNILSKVIFYFCLSGNALAVITGISIAYIAEQYYNSTPLILAGQVDGGLPTFSLPPFSITWNNTYFNFSDILSEYGSLLVFCPLIAILEHIAIVKAFSKGKLVDPTQEMLALGIANVTSSFVQSMPVTGSFTRSTVNNASGVRTTMAGLITSCGIIIALALFSGIFKYIPKTTLAAVIIVAMFYLCHLSVIGVLWRTKKLDLIPFFVAVISCLLLSLEYGIIIGTGANLLFVLYESARPKLYFDKTFIRDQMVYLVCLKGSLHFPSAEYIRYKILKQCQEEKSTVIVDGEFVRTMDATTANSFKHLLEDFEVRNIKLMFWNFNKSVTDICTGDNKVLIEHFKNGALEDLVEEYRSFNNDNNGCSHFSTVIQTRTRFKYELLHYHCL</sequence>
<evidence type="ECO:0000313" key="8">
    <source>
        <dbReference type="Proteomes" id="UP001566132"/>
    </source>
</evidence>
<evidence type="ECO:0000256" key="3">
    <source>
        <dbReference type="ARBA" id="ARBA00022989"/>
    </source>
</evidence>
<evidence type="ECO:0000256" key="5">
    <source>
        <dbReference type="SAM" id="Phobius"/>
    </source>
</evidence>
<keyword evidence="4 5" id="KW-0472">Membrane</keyword>
<comment type="caution">
    <text evidence="7">The sequence shown here is derived from an EMBL/GenBank/DDBJ whole genome shotgun (WGS) entry which is preliminary data.</text>
</comment>
<gene>
    <name evidence="7" type="ORF">ABEB36_001546</name>
</gene>
<dbReference type="AlphaFoldDB" id="A0ABD1FEX6"/>
<keyword evidence="8" id="KW-1185">Reference proteome</keyword>
<evidence type="ECO:0000259" key="6">
    <source>
        <dbReference type="PROSITE" id="PS50801"/>
    </source>
</evidence>
<dbReference type="InterPro" id="IPR001902">
    <property type="entry name" value="SLC26A/SulP_fam"/>
</dbReference>
<organism evidence="7 8">
    <name type="scientific">Hypothenemus hampei</name>
    <name type="common">Coffee berry borer</name>
    <dbReference type="NCBI Taxonomy" id="57062"/>
    <lineage>
        <taxon>Eukaryota</taxon>
        <taxon>Metazoa</taxon>
        <taxon>Ecdysozoa</taxon>
        <taxon>Arthropoda</taxon>
        <taxon>Hexapoda</taxon>
        <taxon>Insecta</taxon>
        <taxon>Pterygota</taxon>
        <taxon>Neoptera</taxon>
        <taxon>Endopterygota</taxon>
        <taxon>Coleoptera</taxon>
        <taxon>Polyphaga</taxon>
        <taxon>Cucujiformia</taxon>
        <taxon>Curculionidae</taxon>
        <taxon>Scolytinae</taxon>
        <taxon>Hypothenemus</taxon>
    </lineage>
</organism>
<dbReference type="InterPro" id="IPR036513">
    <property type="entry name" value="STAS_dom_sf"/>
</dbReference>
<name>A0ABD1FEX6_HYPHA</name>
<dbReference type="GO" id="GO:0016020">
    <property type="term" value="C:membrane"/>
    <property type="evidence" value="ECO:0007669"/>
    <property type="project" value="UniProtKB-SubCell"/>
</dbReference>
<dbReference type="PANTHER" id="PTHR11814">
    <property type="entry name" value="SULFATE TRANSPORTER"/>
    <property type="match status" value="1"/>
</dbReference>
<evidence type="ECO:0000256" key="4">
    <source>
        <dbReference type="ARBA" id="ARBA00023136"/>
    </source>
</evidence>
<dbReference type="InterPro" id="IPR002645">
    <property type="entry name" value="STAS_dom"/>
</dbReference>
<dbReference type="Gene3D" id="3.30.750.24">
    <property type="entry name" value="STAS domain"/>
    <property type="match status" value="1"/>
</dbReference>
<dbReference type="Proteomes" id="UP001566132">
    <property type="component" value="Unassembled WGS sequence"/>
</dbReference>
<dbReference type="PROSITE" id="PS50801">
    <property type="entry name" value="STAS"/>
    <property type="match status" value="1"/>
</dbReference>
<keyword evidence="3 5" id="KW-1133">Transmembrane helix</keyword>
<dbReference type="EMBL" id="JBDJPC010000001">
    <property type="protein sequence ID" value="KAL1517830.1"/>
    <property type="molecule type" value="Genomic_DNA"/>
</dbReference>
<evidence type="ECO:0000256" key="2">
    <source>
        <dbReference type="ARBA" id="ARBA00022692"/>
    </source>
</evidence>
<evidence type="ECO:0000313" key="7">
    <source>
        <dbReference type="EMBL" id="KAL1517830.1"/>
    </source>
</evidence>
<reference evidence="7 8" key="1">
    <citation type="submission" date="2024-05" db="EMBL/GenBank/DDBJ databases">
        <title>Genetic variation in Jamaican populations of the coffee berry borer (Hypothenemus hampei).</title>
        <authorList>
            <person name="Errbii M."/>
            <person name="Myrie A."/>
        </authorList>
    </citation>
    <scope>NUCLEOTIDE SEQUENCE [LARGE SCALE GENOMIC DNA]</scope>
    <source>
        <strain evidence="7">JA-Hopewell-2020-01-JO</strain>
        <tissue evidence="7">Whole body</tissue>
    </source>
</reference>
<feature type="transmembrane region" description="Helical" evidence="5">
    <location>
        <begin position="322"/>
        <end position="342"/>
    </location>
</feature>
<feature type="transmembrane region" description="Helical" evidence="5">
    <location>
        <begin position="378"/>
        <end position="410"/>
    </location>
</feature>
<protein>
    <recommendedName>
        <fullName evidence="6">STAS domain-containing protein</fullName>
    </recommendedName>
</protein>
<feature type="transmembrane region" description="Helical" evidence="5">
    <location>
        <begin position="59"/>
        <end position="82"/>
    </location>
</feature>
<feature type="transmembrane region" description="Helical" evidence="5">
    <location>
        <begin position="349"/>
        <end position="372"/>
    </location>
</feature>
<dbReference type="SUPFAM" id="SSF52091">
    <property type="entry name" value="SpoIIaa-like"/>
    <property type="match status" value="1"/>
</dbReference>
<proteinExistence type="predicted"/>
<dbReference type="Pfam" id="PF01740">
    <property type="entry name" value="STAS"/>
    <property type="match status" value="1"/>
</dbReference>
<feature type="transmembrane region" description="Helical" evidence="5">
    <location>
        <begin position="140"/>
        <end position="158"/>
    </location>
</feature>
<feature type="domain" description="STAS" evidence="6">
    <location>
        <begin position="429"/>
        <end position="505"/>
    </location>
</feature>
<keyword evidence="2 5" id="KW-0812">Transmembrane</keyword>
<accession>A0ABD1FEX6</accession>
<comment type="subcellular location">
    <subcellularLocation>
        <location evidence="1">Membrane</location>
        <topology evidence="1">Multi-pass membrane protein</topology>
    </subcellularLocation>
</comment>
<evidence type="ECO:0000256" key="1">
    <source>
        <dbReference type="ARBA" id="ARBA00004141"/>
    </source>
</evidence>
<feature type="transmembrane region" description="Helical" evidence="5">
    <location>
        <begin position="251"/>
        <end position="273"/>
    </location>
</feature>
<dbReference type="Pfam" id="PF00916">
    <property type="entry name" value="Sulfate_transp"/>
    <property type="match status" value="1"/>
</dbReference>
<feature type="transmembrane region" description="Helical" evidence="5">
    <location>
        <begin position="179"/>
        <end position="206"/>
    </location>
</feature>
<feature type="transmembrane region" description="Helical" evidence="5">
    <location>
        <begin position="20"/>
        <end position="38"/>
    </location>
</feature>